<gene>
    <name evidence="4" type="ORF">N0F65_004024</name>
</gene>
<dbReference type="PANTHER" id="PTHR34737:SF2">
    <property type="entry name" value="EF-HAND DOMAIN-CONTAINING PROTEIN"/>
    <property type="match status" value="1"/>
</dbReference>
<keyword evidence="5" id="KW-1185">Reference proteome</keyword>
<proteinExistence type="predicted"/>
<evidence type="ECO:0000313" key="4">
    <source>
        <dbReference type="EMBL" id="DAZ97174.1"/>
    </source>
</evidence>
<dbReference type="InterPro" id="IPR055313">
    <property type="entry name" value="Temptin-like"/>
</dbReference>
<dbReference type="EMBL" id="DAKRPA010000144">
    <property type="protein sequence ID" value="DAZ97174.1"/>
    <property type="molecule type" value="Genomic_DNA"/>
</dbReference>
<feature type="region of interest" description="Disordered" evidence="1">
    <location>
        <begin position="108"/>
        <end position="174"/>
    </location>
</feature>
<sequence>MKSAACLVLVVVTLTVQQTVAMEKFLQELPNGDSMKKALGHDGNGGYTKFGMKFSAKRAWSKELCMDTFPGTTRTIGQAFGDPCCTWTKGGKPQFAVSFTDDFPSKSINTCPSDKSNKPSTSPSSAPYPQPAATTAAPMPGPTPAKPTMSPSVTPLPSSSAPKPTGKKCRPKKY</sequence>
<feature type="domain" description="Temptin Cys/Cys disulfide" evidence="3">
    <location>
        <begin position="20"/>
        <end position="95"/>
    </location>
</feature>
<feature type="signal peptide" evidence="2">
    <location>
        <begin position="1"/>
        <end position="21"/>
    </location>
</feature>
<evidence type="ECO:0000313" key="5">
    <source>
        <dbReference type="Proteomes" id="UP001146120"/>
    </source>
</evidence>
<dbReference type="InterPro" id="IPR057626">
    <property type="entry name" value="S-S_Temptin"/>
</dbReference>
<dbReference type="Proteomes" id="UP001146120">
    <property type="component" value="Unassembled WGS sequence"/>
</dbReference>
<evidence type="ECO:0000256" key="2">
    <source>
        <dbReference type="SAM" id="SignalP"/>
    </source>
</evidence>
<keyword evidence="2" id="KW-0732">Signal</keyword>
<evidence type="ECO:0000259" key="3">
    <source>
        <dbReference type="Pfam" id="PF24784"/>
    </source>
</evidence>
<reference evidence="4" key="2">
    <citation type="journal article" date="2023" name="Microbiol Resour">
        <title>Decontamination and Annotation of the Draft Genome Sequence of the Oomycete Lagenidium giganteum ARSEF 373.</title>
        <authorList>
            <person name="Morgan W.R."/>
            <person name="Tartar A."/>
        </authorList>
    </citation>
    <scope>NUCLEOTIDE SEQUENCE</scope>
    <source>
        <strain evidence="4">ARSEF 373</strain>
    </source>
</reference>
<dbReference type="PANTHER" id="PTHR34737">
    <property type="entry name" value="EF-HAND DOMAIN-CONTAINING PROTEIN"/>
    <property type="match status" value="1"/>
</dbReference>
<comment type="caution">
    <text evidence="4">The sequence shown here is derived from an EMBL/GenBank/DDBJ whole genome shotgun (WGS) entry which is preliminary data.</text>
</comment>
<accession>A0AAV2YVB7</accession>
<reference evidence="4" key="1">
    <citation type="submission" date="2022-11" db="EMBL/GenBank/DDBJ databases">
        <authorList>
            <person name="Morgan W.R."/>
            <person name="Tartar A."/>
        </authorList>
    </citation>
    <scope>NUCLEOTIDE SEQUENCE</scope>
    <source>
        <strain evidence="4">ARSEF 373</strain>
    </source>
</reference>
<name>A0AAV2YVB7_9STRA</name>
<evidence type="ECO:0000256" key="1">
    <source>
        <dbReference type="SAM" id="MobiDB-lite"/>
    </source>
</evidence>
<feature type="compositionally biased region" description="Polar residues" evidence="1">
    <location>
        <begin position="149"/>
        <end position="162"/>
    </location>
</feature>
<dbReference type="Pfam" id="PF24784">
    <property type="entry name" value="Temptin_C"/>
    <property type="match status" value="1"/>
</dbReference>
<organism evidence="4 5">
    <name type="scientific">Lagenidium giganteum</name>
    <dbReference type="NCBI Taxonomy" id="4803"/>
    <lineage>
        <taxon>Eukaryota</taxon>
        <taxon>Sar</taxon>
        <taxon>Stramenopiles</taxon>
        <taxon>Oomycota</taxon>
        <taxon>Peronosporomycetes</taxon>
        <taxon>Pythiales</taxon>
        <taxon>Pythiaceae</taxon>
    </lineage>
</organism>
<dbReference type="AlphaFoldDB" id="A0AAV2YVB7"/>
<feature type="chain" id="PRO_5043472419" description="Temptin Cys/Cys disulfide domain-containing protein" evidence="2">
    <location>
        <begin position="22"/>
        <end position="174"/>
    </location>
</feature>
<protein>
    <recommendedName>
        <fullName evidence="3">Temptin Cys/Cys disulfide domain-containing protein</fullName>
    </recommendedName>
</protein>
<feature type="compositionally biased region" description="Low complexity" evidence="1">
    <location>
        <begin position="119"/>
        <end position="138"/>
    </location>
</feature>
<feature type="compositionally biased region" description="Basic residues" evidence="1">
    <location>
        <begin position="165"/>
        <end position="174"/>
    </location>
</feature>